<evidence type="ECO:0000256" key="7">
    <source>
        <dbReference type="SAM" id="MobiDB-lite"/>
    </source>
</evidence>
<dbReference type="STRING" id="469378.Ccur_06080"/>
<accession>C7MN34</accession>
<keyword evidence="6" id="KW-0175">Coiled coil</keyword>
<evidence type="ECO:0000256" key="1">
    <source>
        <dbReference type="ARBA" id="ARBA00009369"/>
    </source>
</evidence>
<keyword evidence="10" id="KW-1185">Reference proteome</keyword>
<comment type="function">
    <text evidence="5">Involved in formation and maintenance of cell shape.</text>
</comment>
<evidence type="ECO:0000259" key="8">
    <source>
        <dbReference type="Pfam" id="PF04085"/>
    </source>
</evidence>
<dbReference type="Gene3D" id="2.40.10.340">
    <property type="entry name" value="Rod shape-determining protein MreC, domain 1"/>
    <property type="match status" value="1"/>
</dbReference>
<keyword evidence="3 5" id="KW-0133">Cell shape</keyword>
<dbReference type="GO" id="GO:0005886">
    <property type="term" value="C:plasma membrane"/>
    <property type="evidence" value="ECO:0007669"/>
    <property type="project" value="TreeGrafter"/>
</dbReference>
<evidence type="ECO:0000256" key="6">
    <source>
        <dbReference type="SAM" id="Coils"/>
    </source>
</evidence>
<dbReference type="PANTHER" id="PTHR34138:SF1">
    <property type="entry name" value="CELL SHAPE-DETERMINING PROTEIN MREC"/>
    <property type="match status" value="1"/>
</dbReference>
<dbReference type="HOGENOM" id="CLU_042663_1_0_11"/>
<dbReference type="InterPro" id="IPR055342">
    <property type="entry name" value="MreC_beta-barrel_core"/>
</dbReference>
<dbReference type="PIRSF" id="PIRSF038471">
    <property type="entry name" value="MreC"/>
    <property type="match status" value="1"/>
</dbReference>
<dbReference type="NCBIfam" id="TIGR00219">
    <property type="entry name" value="mreC"/>
    <property type="match status" value="1"/>
</dbReference>
<dbReference type="GO" id="GO:0008360">
    <property type="term" value="P:regulation of cell shape"/>
    <property type="evidence" value="ECO:0007669"/>
    <property type="project" value="UniProtKB-KW"/>
</dbReference>
<dbReference type="AlphaFoldDB" id="C7MN34"/>
<dbReference type="PANTHER" id="PTHR34138">
    <property type="entry name" value="CELL SHAPE-DETERMINING PROTEIN MREC"/>
    <property type="match status" value="1"/>
</dbReference>
<evidence type="ECO:0000256" key="3">
    <source>
        <dbReference type="ARBA" id="ARBA00022960"/>
    </source>
</evidence>
<feature type="region of interest" description="Disordered" evidence="7">
    <location>
        <begin position="279"/>
        <end position="315"/>
    </location>
</feature>
<protein>
    <recommendedName>
        <fullName evidence="2 5">Cell shape-determining protein MreC</fullName>
    </recommendedName>
    <alternativeName>
        <fullName evidence="4 5">Cell shape protein MreC</fullName>
    </alternativeName>
</protein>
<dbReference type="OrthoDB" id="9808025at2"/>
<comment type="similarity">
    <text evidence="1 5">Belongs to the MreC family.</text>
</comment>
<evidence type="ECO:0000313" key="10">
    <source>
        <dbReference type="Proteomes" id="UP000000954"/>
    </source>
</evidence>
<feature type="coiled-coil region" evidence="6">
    <location>
        <begin position="83"/>
        <end position="120"/>
    </location>
</feature>
<evidence type="ECO:0000256" key="2">
    <source>
        <dbReference type="ARBA" id="ARBA00013855"/>
    </source>
</evidence>
<evidence type="ECO:0000256" key="4">
    <source>
        <dbReference type="ARBA" id="ARBA00032089"/>
    </source>
</evidence>
<feature type="compositionally biased region" description="Low complexity" evidence="7">
    <location>
        <begin position="279"/>
        <end position="309"/>
    </location>
</feature>
<dbReference type="Gene3D" id="2.40.10.350">
    <property type="entry name" value="Rod shape-determining protein MreC, domain 2"/>
    <property type="match status" value="1"/>
</dbReference>
<sequence>MAFNFKQGASATRVYVLLVALLVLSLALITIYAREGSSGVLHTAQNALSLAASPLRSASGALSAAEDASAATASDVVADESSLSVLREQNAQLRQNLAELEEYRAEAQRLQELLDLKDDNKLDGTAARVLSRSSDAWNNVITIDKGTDAGIHEGLAVMASSGLIGQVISTTSLSSQVRLMQDPQFGVAAMVQSSRAEGIVKGALDGLLYLEDIDSDAQVALGDTVITSGLGGGFYRGILIGTVVKIDGQQGDANRRIVVEPNASASPLSEVFVVTGMSDTANTTNDTDTGTTARTTNTTNTAQDASSASRSATRN</sequence>
<dbReference type="eggNOG" id="COG1792">
    <property type="taxonomic scope" value="Bacteria"/>
</dbReference>
<gene>
    <name evidence="9" type="ordered locus">Ccur_06080</name>
</gene>
<organism evidence="9 10">
    <name type="scientific">Cryptobacterium curtum (strain ATCC 700683 / DSM 15641 / CCUG 43107 / 12-3)</name>
    <dbReference type="NCBI Taxonomy" id="469378"/>
    <lineage>
        <taxon>Bacteria</taxon>
        <taxon>Bacillati</taxon>
        <taxon>Actinomycetota</taxon>
        <taxon>Coriobacteriia</taxon>
        <taxon>Eggerthellales</taxon>
        <taxon>Eggerthellaceae</taxon>
        <taxon>Cryptobacterium</taxon>
    </lineage>
</organism>
<dbReference type="KEGG" id="ccu:Ccur_06080"/>
<dbReference type="InterPro" id="IPR007221">
    <property type="entry name" value="MreC"/>
</dbReference>
<name>C7MN34_CRYCD</name>
<dbReference type="Pfam" id="PF04085">
    <property type="entry name" value="MreC"/>
    <property type="match status" value="1"/>
</dbReference>
<dbReference type="InterPro" id="IPR042177">
    <property type="entry name" value="Cell/Rod_1"/>
</dbReference>
<dbReference type="EMBL" id="CP001682">
    <property type="protein sequence ID" value="ACU94324.1"/>
    <property type="molecule type" value="Genomic_DNA"/>
</dbReference>
<feature type="domain" description="Rod shape-determining protein MreC beta-barrel core" evidence="8">
    <location>
        <begin position="129"/>
        <end position="274"/>
    </location>
</feature>
<dbReference type="InterPro" id="IPR042175">
    <property type="entry name" value="Cell/Rod_MreC_2"/>
</dbReference>
<evidence type="ECO:0000256" key="5">
    <source>
        <dbReference type="PIRNR" id="PIRNR038471"/>
    </source>
</evidence>
<dbReference type="Proteomes" id="UP000000954">
    <property type="component" value="Chromosome"/>
</dbReference>
<evidence type="ECO:0000313" key="9">
    <source>
        <dbReference type="EMBL" id="ACU94324.1"/>
    </source>
</evidence>
<reference evidence="9 10" key="1">
    <citation type="journal article" date="2009" name="Stand. Genomic Sci.">
        <title>Complete genome sequence of Cryptobacterium curtum type strain (12-3).</title>
        <authorList>
            <person name="Mavrommatis K."/>
            <person name="Pukall R."/>
            <person name="Rohde C."/>
            <person name="Chen F."/>
            <person name="Sims D."/>
            <person name="Brettin T."/>
            <person name="Kuske C."/>
            <person name="Detter J.C."/>
            <person name="Han C."/>
            <person name="Lapidus A."/>
            <person name="Copeland A."/>
            <person name="Glavina Del Rio T."/>
            <person name="Nolan M."/>
            <person name="Lucas S."/>
            <person name="Tice H."/>
            <person name="Cheng J.F."/>
            <person name="Bruce D."/>
            <person name="Goodwin L."/>
            <person name="Pitluck S."/>
            <person name="Ovchinnikova G."/>
            <person name="Pati A."/>
            <person name="Ivanova N."/>
            <person name="Chen A."/>
            <person name="Palaniappan K."/>
            <person name="Chain P."/>
            <person name="D'haeseleer P."/>
            <person name="Goker M."/>
            <person name="Bristow J."/>
            <person name="Eisen J.A."/>
            <person name="Markowitz V."/>
            <person name="Hugenholtz P."/>
            <person name="Rohde M."/>
            <person name="Klenk H.P."/>
            <person name="Kyrpides N.C."/>
        </authorList>
    </citation>
    <scope>NUCLEOTIDE SEQUENCE [LARGE SCALE GENOMIC DNA]</scope>
    <source>
        <strain evidence="10">ATCC 700683 / DSM 15641 / 12-3</strain>
    </source>
</reference>
<proteinExistence type="inferred from homology"/>
<dbReference type="RefSeq" id="WP_012803012.1">
    <property type="nucleotide sequence ID" value="NC_013170.1"/>
</dbReference>